<evidence type="ECO:0000259" key="4">
    <source>
        <dbReference type="Pfam" id="PF07859"/>
    </source>
</evidence>
<keyword evidence="2" id="KW-0378">Hydrolase</keyword>
<dbReference type="Proteomes" id="UP000186698">
    <property type="component" value="Chromosome 5L"/>
</dbReference>
<keyword evidence="5" id="KW-1185">Reference proteome</keyword>
<dbReference type="InterPro" id="IPR050300">
    <property type="entry name" value="GDXG_lipolytic_enzyme"/>
</dbReference>
<dbReference type="GO" id="GO:0016020">
    <property type="term" value="C:membrane"/>
    <property type="evidence" value="ECO:0007669"/>
    <property type="project" value="InterPro"/>
</dbReference>
<dbReference type="GO" id="GO:0052689">
    <property type="term" value="F:carboxylic ester hydrolase activity"/>
    <property type="evidence" value="ECO:0007669"/>
    <property type="project" value="InterPro"/>
</dbReference>
<protein>
    <submittedName>
        <fullName evidence="6">Arylacetamide deacetylase</fullName>
    </submittedName>
</protein>
<dbReference type="CTD" id="108717054"/>
<evidence type="ECO:0000313" key="6">
    <source>
        <dbReference type="RefSeq" id="XP_018119286.1"/>
    </source>
</evidence>
<dbReference type="InterPro" id="IPR029058">
    <property type="entry name" value="AB_hydrolase_fold"/>
</dbReference>
<dbReference type="Pfam" id="PF07859">
    <property type="entry name" value="Abhydrolase_3"/>
    <property type="match status" value="2"/>
</dbReference>
<name>A0A1L8GAW4_XENLA</name>
<dbReference type="PaxDb" id="8355-A0A1L8GAW4"/>
<dbReference type="OrthoDB" id="408631at2759"/>
<gene>
    <name evidence="6 7" type="primary">aadac.L</name>
</gene>
<dbReference type="RefSeq" id="XP_018119286.1">
    <property type="nucleotide sequence ID" value="XM_018263797.2"/>
</dbReference>
<dbReference type="KEGG" id="xla:108717054"/>
<sequence>MASKSLLFLLLSALLAYYIYTPLPDNVDEKLTVMLVHGTFKALGHMAYMAELFGIKHYMDGMMLLTHAEHTEPVSDENVSVTDTVFSNVPVRLFIPKAAVTAQRRAVIYIHGGGWCLGSSAMKPYDLMGRNTAQQLDAVVVSIDYRLAPAFHYPTQYDDVYAVAKYFLNKDILQKYSVDPSRVAVAGDSAGGNLAAALAQELLNDPEVKVKLKIQALIYPVLQDIDMNTPSYQDNGNMPVLSKSLMVRFWNEYITTDRTLGEAMWHNKHIPAEAEHVFRYVNWSTLLPDHLKKQHVYLKPEFGPSHFVKKYPAILDAKANPLLAGDDKLKGLPTTYFITCMYDVLRDDGFMYAERLRKAGVHVEHDHYDNAFHGVLLFNTWPFELKVAHAMHNNYIRWLNERL</sequence>
<evidence type="ECO:0000256" key="2">
    <source>
        <dbReference type="ARBA" id="ARBA00022801"/>
    </source>
</evidence>
<dbReference type="PIRSF" id="PIRSF037251">
    <property type="entry name" value="Arylacetamide_deacetylase"/>
    <property type="match status" value="1"/>
</dbReference>
<dbReference type="PROSITE" id="PS01174">
    <property type="entry name" value="LIPASE_GDXG_SER"/>
    <property type="match status" value="1"/>
</dbReference>
<dbReference type="PANTHER" id="PTHR48081">
    <property type="entry name" value="AB HYDROLASE SUPERFAMILY PROTEIN C4A8.06C"/>
    <property type="match status" value="1"/>
</dbReference>
<organism evidence="5 6">
    <name type="scientific">Xenopus laevis</name>
    <name type="common">African clawed frog</name>
    <dbReference type="NCBI Taxonomy" id="8355"/>
    <lineage>
        <taxon>Eukaryota</taxon>
        <taxon>Metazoa</taxon>
        <taxon>Chordata</taxon>
        <taxon>Craniata</taxon>
        <taxon>Vertebrata</taxon>
        <taxon>Euteleostomi</taxon>
        <taxon>Amphibia</taxon>
        <taxon>Batrachia</taxon>
        <taxon>Anura</taxon>
        <taxon>Pipoidea</taxon>
        <taxon>Pipidae</taxon>
        <taxon>Xenopodinae</taxon>
        <taxon>Xenopus</taxon>
        <taxon>Xenopus</taxon>
    </lineage>
</organism>
<dbReference type="AlphaFoldDB" id="A0A1L8GAW4"/>
<keyword evidence="3" id="KW-1015">Disulfide bond</keyword>
<dbReference type="ESTHER" id="xenla-a0a1l8gaw4">
    <property type="family name" value="Arylacetamide_deacetylase"/>
</dbReference>
<dbReference type="Bgee" id="108717054">
    <property type="expression patterns" value="Expressed in muscle tissue and 14 other cell types or tissues"/>
</dbReference>
<comment type="similarity">
    <text evidence="1">Belongs to the 'GDXG' lipolytic enzyme family.</text>
</comment>
<dbReference type="Gene3D" id="3.40.50.1820">
    <property type="entry name" value="alpha/beta hydrolase"/>
    <property type="match status" value="1"/>
</dbReference>
<dbReference type="OMA" id="PKHMARW"/>
<dbReference type="Xenbase" id="XB-GENE-17342175">
    <property type="gene designation" value="aadac.L"/>
</dbReference>
<proteinExistence type="inferred from homology"/>
<dbReference type="InterPro" id="IPR013094">
    <property type="entry name" value="AB_hydrolase_3"/>
</dbReference>
<dbReference type="InterPro" id="IPR017157">
    <property type="entry name" value="Arylacetamide_deacetylase"/>
</dbReference>
<dbReference type="STRING" id="8355.A0A1L8GAW4"/>
<evidence type="ECO:0000256" key="3">
    <source>
        <dbReference type="ARBA" id="ARBA00023157"/>
    </source>
</evidence>
<evidence type="ECO:0000256" key="1">
    <source>
        <dbReference type="ARBA" id="ARBA00010515"/>
    </source>
</evidence>
<feature type="domain" description="Alpha/beta hydrolase fold-3" evidence="4">
    <location>
        <begin position="107"/>
        <end position="258"/>
    </location>
</feature>
<dbReference type="GeneID" id="108717054"/>
<evidence type="ECO:0000313" key="7">
    <source>
        <dbReference type="Xenbase" id="XB-GENE-17342175"/>
    </source>
</evidence>
<feature type="domain" description="Alpha/beta hydrolase fold-3" evidence="4">
    <location>
        <begin position="316"/>
        <end position="376"/>
    </location>
</feature>
<reference evidence="6" key="1">
    <citation type="submission" date="2025-08" db="UniProtKB">
        <authorList>
            <consortium name="RefSeq"/>
        </authorList>
    </citation>
    <scope>IDENTIFICATION</scope>
    <source>
        <strain evidence="6">J_2021</strain>
        <tissue evidence="6">Erythrocytes</tissue>
    </source>
</reference>
<evidence type="ECO:0000313" key="5">
    <source>
        <dbReference type="Proteomes" id="UP000186698"/>
    </source>
</evidence>
<accession>A0A1L8GAW4</accession>
<dbReference type="AGR" id="Xenbase:XB-GENE-17342175"/>
<dbReference type="SUPFAM" id="SSF53474">
    <property type="entry name" value="alpha/beta-Hydrolases"/>
    <property type="match status" value="1"/>
</dbReference>
<dbReference type="InterPro" id="IPR033140">
    <property type="entry name" value="Lipase_GDXG_put_SER_AS"/>
</dbReference>
<dbReference type="PANTHER" id="PTHR48081:SF28">
    <property type="entry name" value="ALPHA_BETA HYDROLASE FOLD-3 DOMAIN-CONTAINING PROTEIN"/>
    <property type="match status" value="1"/>
</dbReference>